<dbReference type="RefSeq" id="WP_178372357.1">
    <property type="nucleotide sequence ID" value="NZ_FQXE01000013.1"/>
</dbReference>
<organism evidence="1 2">
    <name type="scientific">Pollutimonas bauzanensis</name>
    <dbReference type="NCBI Taxonomy" id="658167"/>
    <lineage>
        <taxon>Bacteria</taxon>
        <taxon>Pseudomonadati</taxon>
        <taxon>Pseudomonadota</taxon>
        <taxon>Betaproteobacteria</taxon>
        <taxon>Burkholderiales</taxon>
        <taxon>Alcaligenaceae</taxon>
        <taxon>Pollutimonas</taxon>
    </lineage>
</organism>
<dbReference type="STRING" id="658167.SAMN04488135_11328"/>
<accession>A0A1M5Z8T3</accession>
<evidence type="ECO:0000313" key="2">
    <source>
        <dbReference type="Proteomes" id="UP000184226"/>
    </source>
</evidence>
<proteinExistence type="predicted"/>
<name>A0A1M5Z8T3_9BURK</name>
<sequence>MNALTSATKRIRCAEFATALDPTLETGLRAMLTAASAWLCEQGPKE</sequence>
<reference evidence="1 2" key="1">
    <citation type="submission" date="2016-11" db="EMBL/GenBank/DDBJ databases">
        <authorList>
            <person name="Jaros S."/>
            <person name="Januszkiewicz K."/>
            <person name="Wedrychowicz H."/>
        </authorList>
    </citation>
    <scope>NUCLEOTIDE SEQUENCE [LARGE SCALE GENOMIC DNA]</scope>
    <source>
        <strain evidence="1 2">CGMCC 1.10190</strain>
    </source>
</reference>
<gene>
    <name evidence="1" type="ORF">SAMN04488135_11328</name>
</gene>
<dbReference type="Proteomes" id="UP000184226">
    <property type="component" value="Unassembled WGS sequence"/>
</dbReference>
<dbReference type="AlphaFoldDB" id="A0A1M5Z8T3"/>
<keyword evidence="2" id="KW-1185">Reference proteome</keyword>
<evidence type="ECO:0000313" key="1">
    <source>
        <dbReference type="EMBL" id="SHI20594.1"/>
    </source>
</evidence>
<dbReference type="EMBL" id="FQXE01000013">
    <property type="protein sequence ID" value="SHI20594.1"/>
    <property type="molecule type" value="Genomic_DNA"/>
</dbReference>
<protein>
    <submittedName>
        <fullName evidence="1">Uncharacterized protein</fullName>
    </submittedName>
</protein>